<accession>A0A4R9A518</accession>
<evidence type="ECO:0000259" key="1">
    <source>
        <dbReference type="PROSITE" id="PS51186"/>
    </source>
</evidence>
<gene>
    <name evidence="2" type="ORF">E3T55_06390</name>
</gene>
<organism evidence="2 3">
    <name type="scientific">Cryobacterium frigoriphilum</name>
    <dbReference type="NCBI Taxonomy" id="1259150"/>
    <lineage>
        <taxon>Bacteria</taxon>
        <taxon>Bacillati</taxon>
        <taxon>Actinomycetota</taxon>
        <taxon>Actinomycetes</taxon>
        <taxon>Micrococcales</taxon>
        <taxon>Microbacteriaceae</taxon>
        <taxon>Cryobacterium</taxon>
    </lineage>
</organism>
<evidence type="ECO:0000313" key="2">
    <source>
        <dbReference type="EMBL" id="TFD52233.1"/>
    </source>
</evidence>
<dbReference type="Pfam" id="PF13302">
    <property type="entry name" value="Acetyltransf_3"/>
    <property type="match status" value="1"/>
</dbReference>
<dbReference type="AlphaFoldDB" id="A0A4R9A518"/>
<reference evidence="2 3" key="1">
    <citation type="submission" date="2019-03" db="EMBL/GenBank/DDBJ databases">
        <title>Genomics of glacier-inhabiting Cryobacterium strains.</title>
        <authorList>
            <person name="Liu Q."/>
            <person name="Xin Y.-H."/>
        </authorList>
    </citation>
    <scope>NUCLEOTIDE SEQUENCE [LARGE SCALE GENOMIC DNA]</scope>
    <source>
        <strain evidence="2 3">Hh14</strain>
    </source>
</reference>
<keyword evidence="3" id="KW-1185">Reference proteome</keyword>
<evidence type="ECO:0000313" key="3">
    <source>
        <dbReference type="Proteomes" id="UP000297447"/>
    </source>
</evidence>
<feature type="domain" description="N-acetyltransferase" evidence="1">
    <location>
        <begin position="38"/>
        <end position="189"/>
    </location>
</feature>
<dbReference type="EMBL" id="SOHE01000029">
    <property type="protein sequence ID" value="TFD52233.1"/>
    <property type="molecule type" value="Genomic_DNA"/>
</dbReference>
<dbReference type="InterPro" id="IPR000182">
    <property type="entry name" value="GNAT_dom"/>
</dbReference>
<dbReference type="PROSITE" id="PS51186">
    <property type="entry name" value="GNAT"/>
    <property type="match status" value="1"/>
</dbReference>
<comment type="caution">
    <text evidence="2">The sequence shown here is derived from an EMBL/GenBank/DDBJ whole genome shotgun (WGS) entry which is preliminary data.</text>
</comment>
<proteinExistence type="predicted"/>
<dbReference type="PANTHER" id="PTHR43415:SF3">
    <property type="entry name" value="GNAT-FAMILY ACETYLTRANSFERASE"/>
    <property type="match status" value="1"/>
</dbReference>
<name>A0A4R9A518_9MICO</name>
<dbReference type="PANTHER" id="PTHR43415">
    <property type="entry name" value="SPERMIDINE N(1)-ACETYLTRANSFERASE"/>
    <property type="match status" value="1"/>
</dbReference>
<keyword evidence="2" id="KW-0808">Transferase</keyword>
<dbReference type="GO" id="GO:0016747">
    <property type="term" value="F:acyltransferase activity, transferring groups other than amino-acyl groups"/>
    <property type="evidence" value="ECO:0007669"/>
    <property type="project" value="InterPro"/>
</dbReference>
<protein>
    <submittedName>
        <fullName evidence="2">N-acetyltransferase</fullName>
    </submittedName>
</protein>
<sequence length="192" mass="21295">MTDPRFFAEKPTLTGERVLLCSFTPREIEAMGAILADPDVLILTGSVHTSADAHTRSTALDSATRRWYETRADQPDRLDLAIVDRATSVCVGEAVLNELSPENDSCNFRILIGPAGRDRGLGTEATRLIIRHAFQATSLHRIELEVFAFNPRAQHVYESAGFALEGRRRDAHKFDNGYVDALTMSILRPESP</sequence>
<dbReference type="Proteomes" id="UP000297447">
    <property type="component" value="Unassembled WGS sequence"/>
</dbReference>
<dbReference type="InterPro" id="IPR016181">
    <property type="entry name" value="Acyl_CoA_acyltransferase"/>
</dbReference>
<dbReference type="RefSeq" id="WP_134518744.1">
    <property type="nucleotide sequence ID" value="NZ_SOHE01000029.1"/>
</dbReference>
<dbReference type="SUPFAM" id="SSF55729">
    <property type="entry name" value="Acyl-CoA N-acyltransferases (Nat)"/>
    <property type="match status" value="1"/>
</dbReference>
<dbReference type="OrthoDB" id="9814648at2"/>
<dbReference type="Gene3D" id="3.40.630.30">
    <property type="match status" value="1"/>
</dbReference>